<organism evidence="2 3">
    <name type="scientific">Paraburkholderia megapolitana</name>
    <dbReference type="NCBI Taxonomy" id="420953"/>
    <lineage>
        <taxon>Bacteria</taxon>
        <taxon>Pseudomonadati</taxon>
        <taxon>Pseudomonadota</taxon>
        <taxon>Betaproteobacteria</taxon>
        <taxon>Burkholderiales</taxon>
        <taxon>Burkholderiaceae</taxon>
        <taxon>Paraburkholderia</taxon>
    </lineage>
</organism>
<sequence length="108" mass="11923">MPRAHTSELVRRAYDAGDAQAAITLLEQSMALGHRRIALIRYLQAEHLHAPLDTRHHDYVRDIAARMSAATLARVVGEARTRARRAHDPADTSTTRDFAHDPVAGHAG</sequence>
<gene>
    <name evidence="2" type="ORF">SAMN05192543_109154</name>
</gene>
<dbReference type="STRING" id="420953.SAMN05192543_109154"/>
<evidence type="ECO:0000313" key="2">
    <source>
        <dbReference type="EMBL" id="SFJ67170.1"/>
    </source>
</evidence>
<dbReference type="AlphaFoldDB" id="A0A1I3T999"/>
<evidence type="ECO:0000256" key="1">
    <source>
        <dbReference type="SAM" id="MobiDB-lite"/>
    </source>
</evidence>
<feature type="compositionally biased region" description="Basic and acidic residues" evidence="1">
    <location>
        <begin position="78"/>
        <end position="90"/>
    </location>
</feature>
<evidence type="ECO:0000313" key="3">
    <source>
        <dbReference type="Proteomes" id="UP000199548"/>
    </source>
</evidence>
<dbReference type="Proteomes" id="UP000199548">
    <property type="component" value="Unassembled WGS sequence"/>
</dbReference>
<dbReference type="EMBL" id="FOQU01000009">
    <property type="protein sequence ID" value="SFJ67170.1"/>
    <property type="molecule type" value="Genomic_DNA"/>
</dbReference>
<proteinExistence type="predicted"/>
<keyword evidence="3" id="KW-1185">Reference proteome</keyword>
<reference evidence="2 3" key="1">
    <citation type="submission" date="2016-10" db="EMBL/GenBank/DDBJ databases">
        <authorList>
            <person name="de Groot N.N."/>
        </authorList>
    </citation>
    <scope>NUCLEOTIDE SEQUENCE [LARGE SCALE GENOMIC DNA]</scope>
    <source>
        <strain evidence="2 3">LMG 23650</strain>
    </source>
</reference>
<feature type="region of interest" description="Disordered" evidence="1">
    <location>
        <begin position="78"/>
        <end position="108"/>
    </location>
</feature>
<accession>A0A1I3T999</accession>
<name>A0A1I3T999_9BURK</name>
<protein>
    <submittedName>
        <fullName evidence="2">Uncharacterized protein</fullName>
    </submittedName>
</protein>